<dbReference type="PANTHER" id="PTHR22692">
    <property type="entry name" value="MYOSIN VII, XV"/>
    <property type="match status" value="1"/>
</dbReference>
<feature type="domain" description="FERM" evidence="1">
    <location>
        <begin position="1"/>
        <end position="213"/>
    </location>
</feature>
<dbReference type="AlphaFoldDB" id="A0A1B6CYN1"/>
<dbReference type="SUPFAM" id="SSF50729">
    <property type="entry name" value="PH domain-like"/>
    <property type="match status" value="1"/>
</dbReference>
<dbReference type="SUPFAM" id="SSF47031">
    <property type="entry name" value="Second domain of FERM"/>
    <property type="match status" value="1"/>
</dbReference>
<dbReference type="Gene3D" id="2.30.29.30">
    <property type="entry name" value="Pleckstrin-homology domain (PH domain)/Phosphotyrosine-binding domain (PTB)"/>
    <property type="match status" value="1"/>
</dbReference>
<protein>
    <recommendedName>
        <fullName evidence="1">FERM domain-containing protein</fullName>
    </recommendedName>
</protein>
<gene>
    <name evidence="2" type="ORF">g.36155</name>
</gene>
<dbReference type="InterPro" id="IPR011993">
    <property type="entry name" value="PH-like_dom_sf"/>
</dbReference>
<sequence length="213" mass="24320">MRKVWMTMVPGRDRQADTICHYPQELPKYMLGYQKCSKSDAILLAALIYRATFGDSLLELQNNSKKVIANLVPPFLLKLQSIKEWKKVIIEAYNNNSALSSEDAKIEFLKFVFPWSTFGSAFFDVKQMTDQQRFPEDITLAINKNGVFILDSQTREPLTLYPYTELTNWSSGRSTFTLNIGSVKLLCYTKLGYKMDDLITSYTALISPPNNGL</sequence>
<dbReference type="CDD" id="cd14473">
    <property type="entry name" value="FERM_B-lobe"/>
    <property type="match status" value="1"/>
</dbReference>
<organism evidence="2">
    <name type="scientific">Clastoptera arizonana</name>
    <name type="common">Arizona spittle bug</name>
    <dbReference type="NCBI Taxonomy" id="38151"/>
    <lineage>
        <taxon>Eukaryota</taxon>
        <taxon>Metazoa</taxon>
        <taxon>Ecdysozoa</taxon>
        <taxon>Arthropoda</taxon>
        <taxon>Hexapoda</taxon>
        <taxon>Insecta</taxon>
        <taxon>Pterygota</taxon>
        <taxon>Neoptera</taxon>
        <taxon>Paraneoptera</taxon>
        <taxon>Hemiptera</taxon>
        <taxon>Auchenorrhyncha</taxon>
        <taxon>Cercopoidea</taxon>
        <taxon>Clastopteridae</taxon>
        <taxon>Clastoptera</taxon>
    </lineage>
</organism>
<reference evidence="2" key="1">
    <citation type="submission" date="2015-12" db="EMBL/GenBank/DDBJ databases">
        <title>De novo transcriptome assembly of four potential Pierce s Disease insect vectors from Arizona vineyards.</title>
        <authorList>
            <person name="Tassone E.E."/>
        </authorList>
    </citation>
    <scope>NUCLEOTIDE SEQUENCE</scope>
</reference>
<dbReference type="Gene3D" id="1.20.80.10">
    <property type="match status" value="1"/>
</dbReference>
<dbReference type="PANTHER" id="PTHR22692:SF33">
    <property type="entry name" value="MYOSIN"/>
    <property type="match status" value="1"/>
</dbReference>
<evidence type="ECO:0000259" key="1">
    <source>
        <dbReference type="PROSITE" id="PS50057"/>
    </source>
</evidence>
<dbReference type="InterPro" id="IPR051567">
    <property type="entry name" value="Unconventional_Myosin_ATPase"/>
</dbReference>
<dbReference type="EMBL" id="GEDC01018774">
    <property type="protein sequence ID" value="JAS18524.1"/>
    <property type="molecule type" value="Transcribed_RNA"/>
</dbReference>
<dbReference type="InterPro" id="IPR019748">
    <property type="entry name" value="FERM_central"/>
</dbReference>
<dbReference type="InterPro" id="IPR035963">
    <property type="entry name" value="FERM_2"/>
</dbReference>
<dbReference type="InterPro" id="IPR002404">
    <property type="entry name" value="IRS_PTB"/>
</dbReference>
<dbReference type="PROSITE" id="PS50057">
    <property type="entry name" value="FERM_3"/>
    <property type="match status" value="1"/>
</dbReference>
<dbReference type="Pfam" id="PF02174">
    <property type="entry name" value="IRS"/>
    <property type="match status" value="1"/>
</dbReference>
<evidence type="ECO:0000313" key="2">
    <source>
        <dbReference type="EMBL" id="JAS18524.1"/>
    </source>
</evidence>
<dbReference type="InterPro" id="IPR014352">
    <property type="entry name" value="FERM/acyl-CoA-bd_prot_sf"/>
</dbReference>
<dbReference type="Pfam" id="PF00373">
    <property type="entry name" value="FERM_M"/>
    <property type="match status" value="1"/>
</dbReference>
<dbReference type="GO" id="GO:0005737">
    <property type="term" value="C:cytoplasm"/>
    <property type="evidence" value="ECO:0007669"/>
    <property type="project" value="UniProtKB-SubCell"/>
</dbReference>
<accession>A0A1B6CYN1</accession>
<dbReference type="InterPro" id="IPR000299">
    <property type="entry name" value="FERM_domain"/>
</dbReference>
<proteinExistence type="predicted"/>
<name>A0A1B6CYN1_9HEMI</name>